<dbReference type="SUPFAM" id="SSF52218">
    <property type="entry name" value="Flavoproteins"/>
    <property type="match status" value="1"/>
</dbReference>
<feature type="domain" description="Flavodoxin-like" evidence="4">
    <location>
        <begin position="3"/>
        <end position="145"/>
    </location>
</feature>
<evidence type="ECO:0000313" key="6">
    <source>
        <dbReference type="Proteomes" id="UP001060336"/>
    </source>
</evidence>
<dbReference type="InterPro" id="IPR001094">
    <property type="entry name" value="Flavdoxin-like"/>
</dbReference>
<keyword evidence="3" id="KW-0249">Electron transport</keyword>
<dbReference type="AlphaFoldDB" id="A0A9J7B145"/>
<keyword evidence="3" id="KW-0813">Transport</keyword>
<dbReference type="GO" id="GO:0005829">
    <property type="term" value="C:cytosol"/>
    <property type="evidence" value="ECO:0007669"/>
    <property type="project" value="TreeGrafter"/>
</dbReference>
<sequence>MTVKILVATQGGTADLCAQEMVDVLEERGFEAEAMLMGDFGPEVFDEGGQFIICTATYGYGEIPDNGTEFYEALVSDKPDLSRVSFAVFGLGDTTYEDTFNFAGQKFDAILSECGAERMVERHIHDANSGALAEDEAIEWIGGWIAATESRAAA</sequence>
<dbReference type="InterPro" id="IPR029039">
    <property type="entry name" value="Flavoprotein-like_sf"/>
</dbReference>
<evidence type="ECO:0000256" key="3">
    <source>
        <dbReference type="ARBA" id="ARBA00022982"/>
    </source>
</evidence>
<organism evidence="5 6">
    <name type="scientific">Nisaea acidiphila</name>
    <dbReference type="NCBI Taxonomy" id="1862145"/>
    <lineage>
        <taxon>Bacteria</taxon>
        <taxon>Pseudomonadati</taxon>
        <taxon>Pseudomonadota</taxon>
        <taxon>Alphaproteobacteria</taxon>
        <taxon>Rhodospirillales</taxon>
        <taxon>Thalassobaculaceae</taxon>
        <taxon>Nisaea</taxon>
    </lineage>
</organism>
<dbReference type="EMBL" id="CP102480">
    <property type="protein sequence ID" value="UUX51397.1"/>
    <property type="molecule type" value="Genomic_DNA"/>
</dbReference>
<gene>
    <name evidence="5" type="ORF">NUH88_06795</name>
</gene>
<evidence type="ECO:0000256" key="1">
    <source>
        <dbReference type="ARBA" id="ARBA00022630"/>
    </source>
</evidence>
<dbReference type="RefSeq" id="WP_257770854.1">
    <property type="nucleotide sequence ID" value="NZ_CP102480.1"/>
</dbReference>
<accession>A0A9J7B145</accession>
<dbReference type="Gene3D" id="3.40.50.360">
    <property type="match status" value="1"/>
</dbReference>
<keyword evidence="6" id="KW-1185">Reference proteome</keyword>
<dbReference type="PRINTS" id="PR00369">
    <property type="entry name" value="FLAVODOXIN"/>
</dbReference>
<dbReference type="GO" id="GO:0050660">
    <property type="term" value="F:flavin adenine dinucleotide binding"/>
    <property type="evidence" value="ECO:0007669"/>
    <property type="project" value="TreeGrafter"/>
</dbReference>
<proteinExistence type="predicted"/>
<evidence type="ECO:0000256" key="2">
    <source>
        <dbReference type="ARBA" id="ARBA00022643"/>
    </source>
</evidence>
<keyword evidence="1" id="KW-0285">Flavoprotein</keyword>
<dbReference type="GO" id="GO:0016491">
    <property type="term" value="F:oxidoreductase activity"/>
    <property type="evidence" value="ECO:0007669"/>
    <property type="project" value="TreeGrafter"/>
</dbReference>
<dbReference type="PANTHER" id="PTHR19384">
    <property type="entry name" value="NITRIC OXIDE SYNTHASE-RELATED"/>
    <property type="match status" value="1"/>
</dbReference>
<name>A0A9J7B145_9PROT</name>
<keyword evidence="2" id="KW-0288">FMN</keyword>
<reference evidence="5" key="1">
    <citation type="submission" date="2022-08" db="EMBL/GenBank/DDBJ databases">
        <title>Nisaea acidiphila sp. nov., isolated from a marine algal debris and emended description of the genus Nisaea Urios et al. 2008.</title>
        <authorList>
            <person name="Kwon K."/>
        </authorList>
    </citation>
    <scope>NUCLEOTIDE SEQUENCE</scope>
    <source>
        <strain evidence="5">MEBiC11861</strain>
    </source>
</reference>
<dbReference type="GO" id="GO:0010181">
    <property type="term" value="F:FMN binding"/>
    <property type="evidence" value="ECO:0007669"/>
    <property type="project" value="InterPro"/>
</dbReference>
<evidence type="ECO:0000313" key="5">
    <source>
        <dbReference type="EMBL" id="UUX51397.1"/>
    </source>
</evidence>
<protein>
    <submittedName>
        <fullName evidence="5">Flavodoxin domain-containing protein</fullName>
    </submittedName>
</protein>
<evidence type="ECO:0000259" key="4">
    <source>
        <dbReference type="PROSITE" id="PS50902"/>
    </source>
</evidence>
<dbReference type="PROSITE" id="PS50902">
    <property type="entry name" value="FLAVODOXIN_LIKE"/>
    <property type="match status" value="1"/>
</dbReference>
<dbReference type="InterPro" id="IPR008254">
    <property type="entry name" value="Flavodoxin/NO_synth"/>
</dbReference>
<dbReference type="Proteomes" id="UP001060336">
    <property type="component" value="Chromosome"/>
</dbReference>
<dbReference type="Pfam" id="PF00258">
    <property type="entry name" value="Flavodoxin_1"/>
    <property type="match status" value="1"/>
</dbReference>
<dbReference type="KEGG" id="naci:NUH88_06795"/>